<protein>
    <submittedName>
        <fullName evidence="4">Uncharacterized protein</fullName>
    </submittedName>
</protein>
<organism evidence="4 5">
    <name type="scientific">Halteria grandinella</name>
    <dbReference type="NCBI Taxonomy" id="5974"/>
    <lineage>
        <taxon>Eukaryota</taxon>
        <taxon>Sar</taxon>
        <taxon>Alveolata</taxon>
        <taxon>Ciliophora</taxon>
        <taxon>Intramacronucleata</taxon>
        <taxon>Spirotrichea</taxon>
        <taxon>Stichotrichia</taxon>
        <taxon>Sporadotrichida</taxon>
        <taxon>Halteriidae</taxon>
        <taxon>Halteria</taxon>
    </lineage>
</organism>
<reference evidence="4" key="1">
    <citation type="submission" date="2019-06" db="EMBL/GenBank/DDBJ databases">
        <authorList>
            <person name="Zheng W."/>
        </authorList>
    </citation>
    <scope>NUCLEOTIDE SEQUENCE</scope>
    <source>
        <strain evidence="4">QDHG01</strain>
    </source>
</reference>
<evidence type="ECO:0000313" key="5">
    <source>
        <dbReference type="Proteomes" id="UP000785679"/>
    </source>
</evidence>
<dbReference type="GO" id="GO:0046872">
    <property type="term" value="F:metal ion binding"/>
    <property type="evidence" value="ECO:0007669"/>
    <property type="project" value="UniProtKB-KW"/>
</dbReference>
<keyword evidence="2" id="KW-0862">Zinc</keyword>
<dbReference type="AlphaFoldDB" id="A0A8J8NES6"/>
<keyword evidence="1" id="KW-0479">Metal-binding</keyword>
<dbReference type="GO" id="GO:0005740">
    <property type="term" value="C:mitochondrial envelope"/>
    <property type="evidence" value="ECO:0007669"/>
    <property type="project" value="InterPro"/>
</dbReference>
<keyword evidence="3" id="KW-0175">Coiled coil</keyword>
<accession>A0A8J8NES6</accession>
<dbReference type="SUPFAM" id="SSF57802">
    <property type="entry name" value="Rubredoxin-like"/>
    <property type="match status" value="1"/>
</dbReference>
<dbReference type="GO" id="GO:0045277">
    <property type="term" value="C:respiratory chain complex IV"/>
    <property type="evidence" value="ECO:0007669"/>
    <property type="project" value="InterPro"/>
</dbReference>
<gene>
    <name evidence="4" type="ORF">FGO68_gene9246</name>
</gene>
<dbReference type="InterPro" id="IPR036972">
    <property type="entry name" value="Cyt_c_oxidase_su5b_sf"/>
</dbReference>
<dbReference type="EMBL" id="RRYP01018792">
    <property type="protein sequence ID" value="TNV73483.1"/>
    <property type="molecule type" value="Genomic_DNA"/>
</dbReference>
<keyword evidence="5" id="KW-1185">Reference proteome</keyword>
<dbReference type="GO" id="GO:0006123">
    <property type="term" value="P:mitochondrial electron transport, cytochrome c to oxygen"/>
    <property type="evidence" value="ECO:0007669"/>
    <property type="project" value="InterPro"/>
</dbReference>
<dbReference type="InterPro" id="IPR002124">
    <property type="entry name" value="Cyt_c_oxidase_su5b"/>
</dbReference>
<comment type="caution">
    <text evidence="4">The sequence shown here is derived from an EMBL/GenBank/DDBJ whole genome shotgun (WGS) entry which is preliminary data.</text>
</comment>
<name>A0A8J8NES6_HALGN</name>
<evidence type="ECO:0000256" key="3">
    <source>
        <dbReference type="SAM" id="Coils"/>
    </source>
</evidence>
<feature type="coiled-coil region" evidence="3">
    <location>
        <begin position="583"/>
        <end position="610"/>
    </location>
</feature>
<proteinExistence type="predicted"/>
<evidence type="ECO:0000256" key="2">
    <source>
        <dbReference type="ARBA" id="ARBA00022833"/>
    </source>
</evidence>
<evidence type="ECO:0000313" key="4">
    <source>
        <dbReference type="EMBL" id="TNV73483.1"/>
    </source>
</evidence>
<dbReference type="OrthoDB" id="309842at2759"/>
<dbReference type="Proteomes" id="UP000785679">
    <property type="component" value="Unassembled WGS sequence"/>
</dbReference>
<dbReference type="PANTHER" id="PTHR10122">
    <property type="entry name" value="CYTOCHROME C OXIDASE SUBUNIT 5B, MITOCHONDRIAL"/>
    <property type="match status" value="1"/>
</dbReference>
<dbReference type="PROSITE" id="PS51359">
    <property type="entry name" value="COX5B_2"/>
    <property type="match status" value="1"/>
</dbReference>
<dbReference type="Gene3D" id="2.60.11.10">
    <property type="entry name" value="Cytochrome c oxidase, subunit Vb"/>
    <property type="match status" value="1"/>
</dbReference>
<evidence type="ECO:0000256" key="1">
    <source>
        <dbReference type="ARBA" id="ARBA00022723"/>
    </source>
</evidence>
<sequence length="629" mass="74774">MMALKNLSKGATHQLYRSAALNNAVAKRPYFSVFDKVRDRFNKPWRHFQSFMEPDGINHQSQLPEGYRTHGNTAASFSAYITQNSIELNQWHEMESVVHSQFGTVDNPVLIFTSDSSWRIVICTGPGVEDDSHAHEKMFYMVREGPIHRCNVCGQCFKIVRLKDEFTEQQDYYSMMFSTMSHFDVAEEDHTVTLTNYYGDRPTPGLQTIPATNVYIHVNSDEADRILVDPAYKLERLKEAHEKLYAIHESFREVDRQLAQHRIYLPTPYGKDLYETWYNIEKSIRKFDRIFNRVEKFDARKFADPEHHERREQRMLDRKRERWTENYTYFFGGLTEEEQMYRDYFESDLEADPEDAFVEDQLDDQAIAAEGQFQFKKYDFVETSLQTEPHETMDDVVDQKIFKYKYRHCNDDDSTHARRQGRVLARFTERAKLRDPALETDLFALYQEDMKDASVAQFMLDPANFKSSATEKTRVFRDYMVQESLNQYRDYYETDAEEQQFFQYMDNLSNRDKIRFTEVFKDYTEFRADQKDYVMIQKREYNPELSLFANLALDLVDFKDRVRPLARDMALLDVTRPLQKHNVDELLRERQELQSVLKEVEAQLEKEAIEEGYSSRELEGPDSKRNKRQ</sequence>
<dbReference type="PANTHER" id="PTHR10122:SF0">
    <property type="entry name" value="CYTOCHROME C OXIDASE SUBUNIT 5B, ISOFORM A-RELATED"/>
    <property type="match status" value="1"/>
</dbReference>